<organism evidence="2 3">
    <name type="scientific">Gigaspora margarita</name>
    <dbReference type="NCBI Taxonomy" id="4874"/>
    <lineage>
        <taxon>Eukaryota</taxon>
        <taxon>Fungi</taxon>
        <taxon>Fungi incertae sedis</taxon>
        <taxon>Mucoromycota</taxon>
        <taxon>Glomeromycotina</taxon>
        <taxon>Glomeromycetes</taxon>
        <taxon>Diversisporales</taxon>
        <taxon>Gigasporaceae</taxon>
        <taxon>Gigaspora</taxon>
    </lineage>
</organism>
<evidence type="ECO:0000313" key="3">
    <source>
        <dbReference type="Proteomes" id="UP000789901"/>
    </source>
</evidence>
<dbReference type="EMBL" id="CAJVQB010021451">
    <property type="protein sequence ID" value="CAG8797101.1"/>
    <property type="molecule type" value="Genomic_DNA"/>
</dbReference>
<evidence type="ECO:0000313" key="2">
    <source>
        <dbReference type="EMBL" id="CAG8797101.1"/>
    </source>
</evidence>
<name>A0ABN7VSY3_GIGMA</name>
<accession>A0ABN7VSY3</accession>
<evidence type="ECO:0000256" key="1">
    <source>
        <dbReference type="SAM" id="MobiDB-lite"/>
    </source>
</evidence>
<keyword evidence="3" id="KW-1185">Reference proteome</keyword>
<comment type="caution">
    <text evidence="2">The sequence shown here is derived from an EMBL/GenBank/DDBJ whole genome shotgun (WGS) entry which is preliminary data.</text>
</comment>
<sequence length="273" mass="31792">MPQELLKNSEKRSCKSKPKFYSKSKEKRPTIPEVAELYYTLESPEKNNTANQKLKEEKMKCIDKTYKPEIGKAKIKVYEPYQESVKLNLEKNKEKDHKIETFSNHKDKLLEPEKKTSKRKEKIDQKHLFQNIANKNNNGKNISEGYLKDSKELLSTKLNRTSTIETNLQITKVNNVSNLKLQYQKANSDKNKESKIDSPAKNECSKIDIGKDDTLNIKWNLKSIPEIICNDDINLEKNTQSTKELEDNTPIEEGYQKFIKRKNKIIINKIGNN</sequence>
<proteinExistence type="predicted"/>
<dbReference type="Proteomes" id="UP000789901">
    <property type="component" value="Unassembled WGS sequence"/>
</dbReference>
<reference evidence="2 3" key="1">
    <citation type="submission" date="2021-06" db="EMBL/GenBank/DDBJ databases">
        <authorList>
            <person name="Kallberg Y."/>
            <person name="Tangrot J."/>
            <person name="Rosling A."/>
        </authorList>
    </citation>
    <scope>NUCLEOTIDE SEQUENCE [LARGE SCALE GENOMIC DNA]</scope>
    <source>
        <strain evidence="2 3">120-4 pot B 10/14</strain>
    </source>
</reference>
<gene>
    <name evidence="2" type="ORF">GMARGA_LOCUS22321</name>
</gene>
<protein>
    <submittedName>
        <fullName evidence="2">5911_t:CDS:1</fullName>
    </submittedName>
</protein>
<feature type="non-terminal residue" evidence="2">
    <location>
        <position position="273"/>
    </location>
</feature>
<feature type="region of interest" description="Disordered" evidence="1">
    <location>
        <begin position="1"/>
        <end position="28"/>
    </location>
</feature>